<evidence type="ECO:0008006" key="3">
    <source>
        <dbReference type="Google" id="ProtNLM"/>
    </source>
</evidence>
<reference evidence="1 2" key="1">
    <citation type="journal article" date="2023" name="J. Hered.">
        <title>Chromosome-level genome of the wood stork (Mycteria americana) provides insight into avian chromosome evolution.</title>
        <authorList>
            <person name="Flamio R. Jr."/>
            <person name="Ramstad K.M."/>
        </authorList>
    </citation>
    <scope>NUCLEOTIDE SEQUENCE [LARGE SCALE GENOMIC DNA]</scope>
    <source>
        <strain evidence="1">JAX WOST 10</strain>
    </source>
</reference>
<dbReference type="Proteomes" id="UP001333110">
    <property type="component" value="Unassembled WGS sequence"/>
</dbReference>
<dbReference type="AlphaFoldDB" id="A0AAN7RR54"/>
<accession>A0AAN7RR54</accession>
<proteinExistence type="predicted"/>
<evidence type="ECO:0000313" key="2">
    <source>
        <dbReference type="Proteomes" id="UP001333110"/>
    </source>
</evidence>
<dbReference type="EMBL" id="JAUNZN010000009">
    <property type="protein sequence ID" value="KAK4816784.1"/>
    <property type="molecule type" value="Genomic_DNA"/>
</dbReference>
<organism evidence="1 2">
    <name type="scientific">Mycteria americana</name>
    <name type="common">Wood stork</name>
    <dbReference type="NCBI Taxonomy" id="33587"/>
    <lineage>
        <taxon>Eukaryota</taxon>
        <taxon>Metazoa</taxon>
        <taxon>Chordata</taxon>
        <taxon>Craniata</taxon>
        <taxon>Vertebrata</taxon>
        <taxon>Euteleostomi</taxon>
        <taxon>Archelosauria</taxon>
        <taxon>Archosauria</taxon>
        <taxon>Dinosauria</taxon>
        <taxon>Saurischia</taxon>
        <taxon>Theropoda</taxon>
        <taxon>Coelurosauria</taxon>
        <taxon>Aves</taxon>
        <taxon>Neognathae</taxon>
        <taxon>Neoaves</taxon>
        <taxon>Aequornithes</taxon>
        <taxon>Ciconiiformes</taxon>
        <taxon>Ciconiidae</taxon>
        <taxon>Mycteria</taxon>
    </lineage>
</organism>
<name>A0AAN7RR54_MYCAM</name>
<dbReference type="PANTHER" id="PTHR33332">
    <property type="entry name" value="REVERSE TRANSCRIPTASE DOMAIN-CONTAINING PROTEIN"/>
    <property type="match status" value="1"/>
</dbReference>
<protein>
    <recommendedName>
        <fullName evidence="3">Reverse transcriptase domain-containing protein</fullName>
    </recommendedName>
</protein>
<sequence length="134" mass="15470">MEQLILDTISRYIKDKKIIKSSQHSFTEGKSRLTNLINFCDEGTGLVDDWRAVDIVYLAFSKAFDTVSQRILIDKLLMHRLDKQTVRWSENWLNGWAQRVAISEKFADDTKLGGVVDMPESHAAIQRDLSRLEK</sequence>
<gene>
    <name evidence="1" type="ORF">QYF61_022896</name>
</gene>
<comment type="caution">
    <text evidence="1">The sequence shown here is derived from an EMBL/GenBank/DDBJ whole genome shotgun (WGS) entry which is preliminary data.</text>
</comment>
<keyword evidence="2" id="KW-1185">Reference proteome</keyword>
<evidence type="ECO:0000313" key="1">
    <source>
        <dbReference type="EMBL" id="KAK4816784.1"/>
    </source>
</evidence>